<sequence>MANLRVHNDRLEVHLTPAEKTLAMRSADVIVQRDDIRSATITDDPWIWIRGIRRRGSEVPLVLAVGVWKTHGGSDFVLVKRKRQAIVLELSGGEFARLVLSTSRAAELIDRLKVGVPVVADADAADPEEAEPAEHHVSSEVFAEEETSGD</sequence>
<protein>
    <submittedName>
        <fullName evidence="2">Uncharacterized protein</fullName>
    </submittedName>
</protein>
<evidence type="ECO:0000313" key="3">
    <source>
        <dbReference type="Proteomes" id="UP001260072"/>
    </source>
</evidence>
<reference evidence="3" key="1">
    <citation type="submission" date="2023-07" db="EMBL/GenBank/DDBJ databases">
        <title>Description of three actinobacteria isolated from air of manufacturing shop in a pharmaceutical factory.</title>
        <authorList>
            <person name="Zhang D.-F."/>
        </authorList>
    </citation>
    <scope>NUCLEOTIDE SEQUENCE [LARGE SCALE GENOMIC DNA]</scope>
    <source>
        <strain evidence="3">CCTCC AB 2011122</strain>
    </source>
</reference>
<proteinExistence type="predicted"/>
<keyword evidence="3" id="KW-1185">Reference proteome</keyword>
<organism evidence="2 3">
    <name type="scientific">Agromyces indicus</name>
    <dbReference type="NCBI Taxonomy" id="758919"/>
    <lineage>
        <taxon>Bacteria</taxon>
        <taxon>Bacillati</taxon>
        <taxon>Actinomycetota</taxon>
        <taxon>Actinomycetes</taxon>
        <taxon>Micrococcales</taxon>
        <taxon>Microbacteriaceae</taxon>
        <taxon>Agromyces</taxon>
    </lineage>
</organism>
<evidence type="ECO:0000313" key="2">
    <source>
        <dbReference type="EMBL" id="MDR5690870.1"/>
    </source>
</evidence>
<gene>
    <name evidence="2" type="ORF">RH861_02215</name>
</gene>
<evidence type="ECO:0000256" key="1">
    <source>
        <dbReference type="SAM" id="MobiDB-lite"/>
    </source>
</evidence>
<dbReference type="RefSeq" id="WP_310519555.1">
    <property type="nucleotide sequence ID" value="NZ_BAABBS010000004.1"/>
</dbReference>
<dbReference type="EMBL" id="JAVKGS010000001">
    <property type="protein sequence ID" value="MDR5690870.1"/>
    <property type="molecule type" value="Genomic_DNA"/>
</dbReference>
<name>A0ABU1FHW3_9MICO</name>
<feature type="region of interest" description="Disordered" evidence="1">
    <location>
        <begin position="125"/>
        <end position="150"/>
    </location>
</feature>
<comment type="caution">
    <text evidence="2">The sequence shown here is derived from an EMBL/GenBank/DDBJ whole genome shotgun (WGS) entry which is preliminary data.</text>
</comment>
<dbReference type="Proteomes" id="UP001260072">
    <property type="component" value="Unassembled WGS sequence"/>
</dbReference>
<accession>A0ABU1FHW3</accession>